<comment type="caution">
    <text evidence="1">The sequence shown here is derived from an EMBL/GenBank/DDBJ whole genome shotgun (WGS) entry which is preliminary data.</text>
</comment>
<evidence type="ECO:0000313" key="2">
    <source>
        <dbReference type="Proteomes" id="UP001241377"/>
    </source>
</evidence>
<dbReference type="EMBL" id="JASBWR010000020">
    <property type="protein sequence ID" value="KAJ9108401.1"/>
    <property type="molecule type" value="Genomic_DNA"/>
</dbReference>
<reference evidence="1" key="1">
    <citation type="submission" date="2023-04" db="EMBL/GenBank/DDBJ databases">
        <title>Draft Genome sequencing of Naganishia species isolated from polar environments using Oxford Nanopore Technology.</title>
        <authorList>
            <person name="Leo P."/>
            <person name="Venkateswaran K."/>
        </authorList>
    </citation>
    <scope>NUCLEOTIDE SEQUENCE</scope>
    <source>
        <strain evidence="1">MNA-CCFEE 5261</strain>
    </source>
</reference>
<keyword evidence="2" id="KW-1185">Reference proteome</keyword>
<protein>
    <submittedName>
        <fullName evidence="1">Uncharacterized protein</fullName>
    </submittedName>
</protein>
<gene>
    <name evidence="1" type="ORF">QFC19_002385</name>
</gene>
<accession>A0ACC2WC01</accession>
<evidence type="ECO:0000313" key="1">
    <source>
        <dbReference type="EMBL" id="KAJ9108401.1"/>
    </source>
</evidence>
<organism evidence="1 2">
    <name type="scientific">Naganishia cerealis</name>
    <dbReference type="NCBI Taxonomy" id="610337"/>
    <lineage>
        <taxon>Eukaryota</taxon>
        <taxon>Fungi</taxon>
        <taxon>Dikarya</taxon>
        <taxon>Basidiomycota</taxon>
        <taxon>Agaricomycotina</taxon>
        <taxon>Tremellomycetes</taxon>
        <taxon>Filobasidiales</taxon>
        <taxon>Filobasidiaceae</taxon>
        <taxon>Naganishia</taxon>
    </lineage>
</organism>
<proteinExistence type="predicted"/>
<dbReference type="Proteomes" id="UP001241377">
    <property type="component" value="Unassembled WGS sequence"/>
</dbReference>
<name>A0ACC2WC01_9TREE</name>
<sequence>MFRTSLNLLKGSRAYHSVQHPSRIISTKGIDAVVLKQAITHIPKYGFDSLCITQAIRELEYPDSLVLALTSSASGDSLEFQLVKYWLQSQRQKLNDSVVEPSNEFHQISNEYERTKFLLKQRLLYNEPVAHHLGGALAQLVTPYNVQTSMGELHALADDIAFFAGDESNDFAWYTKRFGISTIYVGAELFMMQDSSSNFKATYNFVDGKVDELRNLGAGYNNVEQWTLFNAVSLVNLIKSQLTRG</sequence>